<feature type="transmembrane region" description="Helical" evidence="8">
    <location>
        <begin position="102"/>
        <end position="135"/>
    </location>
</feature>
<keyword evidence="2 8" id="KW-0813">Transport</keyword>
<dbReference type="InterPro" id="IPR025966">
    <property type="entry name" value="OppC_N"/>
</dbReference>
<dbReference type="Gene3D" id="1.10.3720.10">
    <property type="entry name" value="MetI-like"/>
    <property type="match status" value="1"/>
</dbReference>
<name>A0AAV5NZZ3_9VIBR</name>
<dbReference type="SUPFAM" id="SSF161098">
    <property type="entry name" value="MetI-like"/>
    <property type="match status" value="1"/>
</dbReference>
<dbReference type="Pfam" id="PF12911">
    <property type="entry name" value="OppC_N"/>
    <property type="match status" value="1"/>
</dbReference>
<evidence type="ECO:0000259" key="9">
    <source>
        <dbReference type="PROSITE" id="PS50928"/>
    </source>
</evidence>
<keyword evidence="4 8" id="KW-0812">Transmembrane</keyword>
<comment type="similarity">
    <text evidence="7">Belongs to the binding-protein-dependent transport system permease family. OppBC subfamily.</text>
</comment>
<evidence type="ECO:0000256" key="1">
    <source>
        <dbReference type="ARBA" id="ARBA00004651"/>
    </source>
</evidence>
<dbReference type="GO" id="GO:0005886">
    <property type="term" value="C:plasma membrane"/>
    <property type="evidence" value="ECO:0007669"/>
    <property type="project" value="UniProtKB-SubCell"/>
</dbReference>
<organism evidence="10 11">
    <name type="scientific">Vibrio penaeicida</name>
    <dbReference type="NCBI Taxonomy" id="104609"/>
    <lineage>
        <taxon>Bacteria</taxon>
        <taxon>Pseudomonadati</taxon>
        <taxon>Pseudomonadota</taxon>
        <taxon>Gammaproteobacteria</taxon>
        <taxon>Vibrionales</taxon>
        <taxon>Vibrionaceae</taxon>
        <taxon>Vibrio</taxon>
    </lineage>
</organism>
<comment type="caution">
    <text evidence="10">The sequence shown here is derived from an EMBL/GenBank/DDBJ whole genome shotgun (WGS) entry which is preliminary data.</text>
</comment>
<dbReference type="PANTHER" id="PTHR43386">
    <property type="entry name" value="OLIGOPEPTIDE TRANSPORT SYSTEM PERMEASE PROTEIN APPC"/>
    <property type="match status" value="1"/>
</dbReference>
<proteinExistence type="inferred from homology"/>
<evidence type="ECO:0000256" key="2">
    <source>
        <dbReference type="ARBA" id="ARBA00022448"/>
    </source>
</evidence>
<feature type="transmembrane region" description="Helical" evidence="8">
    <location>
        <begin position="155"/>
        <end position="181"/>
    </location>
</feature>
<protein>
    <submittedName>
        <fullName evidence="10">Peptide ABC transporter permease</fullName>
    </submittedName>
</protein>
<accession>A0AAV5NZZ3</accession>
<evidence type="ECO:0000256" key="6">
    <source>
        <dbReference type="ARBA" id="ARBA00023136"/>
    </source>
</evidence>
<feature type="transmembrane region" description="Helical" evidence="8">
    <location>
        <begin position="45"/>
        <end position="66"/>
    </location>
</feature>
<feature type="transmembrane region" description="Helical" evidence="8">
    <location>
        <begin position="274"/>
        <end position="295"/>
    </location>
</feature>
<dbReference type="InterPro" id="IPR035906">
    <property type="entry name" value="MetI-like_sf"/>
</dbReference>
<dbReference type="EMBL" id="BSNX01000075">
    <property type="protein sequence ID" value="GLQ76241.1"/>
    <property type="molecule type" value="Genomic_DNA"/>
</dbReference>
<evidence type="ECO:0000313" key="11">
    <source>
        <dbReference type="Proteomes" id="UP001156690"/>
    </source>
</evidence>
<dbReference type="PROSITE" id="PS50928">
    <property type="entry name" value="ABC_TM1"/>
    <property type="match status" value="1"/>
</dbReference>
<dbReference type="InterPro" id="IPR000515">
    <property type="entry name" value="MetI-like"/>
</dbReference>
<dbReference type="Proteomes" id="UP001156690">
    <property type="component" value="Unassembled WGS sequence"/>
</dbReference>
<feature type="domain" description="ABC transmembrane type-1" evidence="9">
    <location>
        <begin position="106"/>
        <end position="295"/>
    </location>
</feature>
<evidence type="ECO:0000256" key="4">
    <source>
        <dbReference type="ARBA" id="ARBA00022692"/>
    </source>
</evidence>
<dbReference type="NCBIfam" id="NF045474">
    <property type="entry name" value="Opp2C"/>
    <property type="match status" value="1"/>
</dbReference>
<evidence type="ECO:0000256" key="3">
    <source>
        <dbReference type="ARBA" id="ARBA00022475"/>
    </source>
</evidence>
<feature type="transmembrane region" description="Helical" evidence="8">
    <location>
        <begin position="231"/>
        <end position="252"/>
    </location>
</feature>
<dbReference type="RefSeq" id="WP_126606492.1">
    <property type="nucleotide sequence ID" value="NZ_AP025145.1"/>
</dbReference>
<gene>
    <name evidence="10" type="primary">dppC2</name>
    <name evidence="10" type="ORF">GCM10007932_56040</name>
</gene>
<dbReference type="GO" id="GO:0071916">
    <property type="term" value="F:dipeptide transmembrane transporter activity"/>
    <property type="evidence" value="ECO:0007669"/>
    <property type="project" value="TreeGrafter"/>
</dbReference>
<keyword evidence="6 8" id="KW-0472">Membrane</keyword>
<sequence length="306" mass="33085">MNSSIKSSMKPSLKQWLLDDSPTSQWQARCANWYRVWLALCANPLTLMGIALLVLLVAAAILAPWLSPHSPIETNLELRLLAPSSDFWLGTDHLGRDIFSRLLYGAQVTVTIVLLVVVTTAPLGLMIGVVAGYFGGWVELVLMRITDIFLAFPKLVMALAFVAILEPGLGNVVLAIGITAWPPYARVARAEALTCRNADYIQAAKLSGASPIRILYNHIVPMCMTSVIIRVTLDMAGIILVAAGLGFLGLGAKPPTPEWGMMIAEGRSFLLDQWWVATIPGVAILLVSLAFNLLGDGLRDALEGKQ</sequence>
<dbReference type="CDD" id="cd06261">
    <property type="entry name" value="TM_PBP2"/>
    <property type="match status" value="1"/>
</dbReference>
<reference evidence="11" key="1">
    <citation type="journal article" date="2019" name="Int. J. Syst. Evol. Microbiol.">
        <title>The Global Catalogue of Microorganisms (GCM) 10K type strain sequencing project: providing services to taxonomists for standard genome sequencing and annotation.</title>
        <authorList>
            <consortium name="The Broad Institute Genomics Platform"/>
            <consortium name="The Broad Institute Genome Sequencing Center for Infectious Disease"/>
            <person name="Wu L."/>
            <person name="Ma J."/>
        </authorList>
    </citation>
    <scope>NUCLEOTIDE SEQUENCE [LARGE SCALE GENOMIC DNA]</scope>
    <source>
        <strain evidence="11">NBRC 15640</strain>
    </source>
</reference>
<comment type="subcellular location">
    <subcellularLocation>
        <location evidence="1 8">Cell membrane</location>
        <topology evidence="1 8">Multi-pass membrane protein</topology>
    </subcellularLocation>
</comment>
<dbReference type="InterPro" id="IPR053385">
    <property type="entry name" value="ABC_transport_permease"/>
</dbReference>
<keyword evidence="3" id="KW-1003">Cell membrane</keyword>
<keyword evidence="5 8" id="KW-1133">Transmembrane helix</keyword>
<evidence type="ECO:0000256" key="5">
    <source>
        <dbReference type="ARBA" id="ARBA00022989"/>
    </source>
</evidence>
<evidence type="ECO:0000313" key="10">
    <source>
        <dbReference type="EMBL" id="GLQ76241.1"/>
    </source>
</evidence>
<evidence type="ECO:0000256" key="8">
    <source>
        <dbReference type="RuleBase" id="RU363032"/>
    </source>
</evidence>
<keyword evidence="11" id="KW-1185">Reference proteome</keyword>
<evidence type="ECO:0000256" key="7">
    <source>
        <dbReference type="ARBA" id="ARBA00024202"/>
    </source>
</evidence>
<dbReference type="InterPro" id="IPR050366">
    <property type="entry name" value="BP-dependent_transpt_permease"/>
</dbReference>
<dbReference type="Pfam" id="PF00528">
    <property type="entry name" value="BPD_transp_1"/>
    <property type="match status" value="1"/>
</dbReference>
<dbReference type="AlphaFoldDB" id="A0AAV5NZZ3"/>
<dbReference type="PANTHER" id="PTHR43386:SF1">
    <property type="entry name" value="D,D-DIPEPTIDE TRANSPORT SYSTEM PERMEASE PROTEIN DDPC-RELATED"/>
    <property type="match status" value="1"/>
</dbReference>